<dbReference type="AlphaFoldDB" id="A0A699H4T9"/>
<dbReference type="InterPro" id="IPR054722">
    <property type="entry name" value="PolX-like_BBD"/>
</dbReference>
<name>A0A699H4T9_TANCI</name>
<sequence length="348" mass="40284">MHQKAFKLSNPERKFLRSLPTKWRLKLTLIEESKDLSTLTLDGLISNLKVYEVVLEKDLAISKNKKEKYKLLALKEKKVSSDEEVLCSGSDDKEYAMAVRDFKKFFRRKGKFIRQPHNDKKNFQRANEEKKGKEDESEEEDDSKKDEICLMTLNNNEVLLKVKLEPDEWIKDSGCSRHMTGNKDLFSTYEAINREDSKPIKTPMSSETKLTRDEDEESVDNTKYCGMIGSLLYLMANRPDIMFSVCLCARFQEDPKTSHLEAVKRIFRYIKGTTYLGLGYPKGTGVETIIYVDFNHERDYVDSKSKSDACTFIGCYLTSWFSKKQTALSIFTIEAEYVSARKACQQDL</sequence>
<accession>A0A699H4T9</accession>
<feature type="domain" description="Retrovirus-related Pol polyprotein from transposon TNT 1-94-like beta-barrel" evidence="2">
    <location>
        <begin position="169"/>
        <end position="195"/>
    </location>
</feature>
<organism evidence="3">
    <name type="scientific">Tanacetum cinerariifolium</name>
    <name type="common">Dalmatian daisy</name>
    <name type="synonym">Chrysanthemum cinerariifolium</name>
    <dbReference type="NCBI Taxonomy" id="118510"/>
    <lineage>
        <taxon>Eukaryota</taxon>
        <taxon>Viridiplantae</taxon>
        <taxon>Streptophyta</taxon>
        <taxon>Embryophyta</taxon>
        <taxon>Tracheophyta</taxon>
        <taxon>Spermatophyta</taxon>
        <taxon>Magnoliopsida</taxon>
        <taxon>eudicotyledons</taxon>
        <taxon>Gunneridae</taxon>
        <taxon>Pentapetalae</taxon>
        <taxon>asterids</taxon>
        <taxon>campanulids</taxon>
        <taxon>Asterales</taxon>
        <taxon>Asteraceae</taxon>
        <taxon>Asteroideae</taxon>
        <taxon>Anthemideae</taxon>
        <taxon>Anthemidinae</taxon>
        <taxon>Tanacetum</taxon>
    </lineage>
</organism>
<evidence type="ECO:0000313" key="3">
    <source>
        <dbReference type="EMBL" id="GEX42353.1"/>
    </source>
</evidence>
<dbReference type="EMBL" id="BKCJ010107459">
    <property type="protein sequence ID" value="GEX42353.1"/>
    <property type="molecule type" value="Genomic_DNA"/>
</dbReference>
<feature type="compositionally biased region" description="Basic and acidic residues" evidence="1">
    <location>
        <begin position="117"/>
        <end position="134"/>
    </location>
</feature>
<reference evidence="3" key="1">
    <citation type="journal article" date="2019" name="Sci. Rep.">
        <title>Draft genome of Tanacetum cinerariifolium, the natural source of mosquito coil.</title>
        <authorList>
            <person name="Yamashiro T."/>
            <person name="Shiraishi A."/>
            <person name="Satake H."/>
            <person name="Nakayama K."/>
        </authorList>
    </citation>
    <scope>NUCLEOTIDE SEQUENCE</scope>
</reference>
<comment type="caution">
    <text evidence="3">The sequence shown here is derived from an EMBL/GenBank/DDBJ whole genome shotgun (WGS) entry which is preliminary data.</text>
</comment>
<proteinExistence type="predicted"/>
<protein>
    <submittedName>
        <fullName evidence="3">Uncharacterized mitochondrial protein AtMg00810-like</fullName>
    </submittedName>
</protein>
<feature type="region of interest" description="Disordered" evidence="1">
    <location>
        <begin position="117"/>
        <end position="146"/>
    </location>
</feature>
<evidence type="ECO:0000256" key="1">
    <source>
        <dbReference type="SAM" id="MobiDB-lite"/>
    </source>
</evidence>
<gene>
    <name evidence="3" type="ORF">Tci_314328</name>
</gene>
<dbReference type="PANTHER" id="PTHR11439">
    <property type="entry name" value="GAG-POL-RELATED RETROTRANSPOSON"/>
    <property type="match status" value="1"/>
</dbReference>
<dbReference type="Pfam" id="PF22936">
    <property type="entry name" value="Pol_BBD"/>
    <property type="match status" value="1"/>
</dbReference>
<dbReference type="PANTHER" id="PTHR11439:SF486">
    <property type="entry name" value="RLK (RECEPTOR-LIKE KINASE) PROTEIN, PUTATIVE-RELATED"/>
    <property type="match status" value="1"/>
</dbReference>
<evidence type="ECO:0000259" key="2">
    <source>
        <dbReference type="Pfam" id="PF22936"/>
    </source>
</evidence>